<sequence length="522" mass="61603">MILWSIFVGKCKNKHYSLWTLSLWAYLLLHASAAFGQFQECARYQYREEKRENKSFRVLPLQKKKAVLLYGTLFAPAQNLSGNVQGYFFQLLDEALHPRWDTLYVIRLSWTLQHVFLEGEENFHLLLRRNFREYAVLSVSLSDGALQWKTATLPTPMDVDEFLVFGKNAFLLGYYKRHFVGYDFSFFDGSVKAISKIYEKWLEPVSYDISPQEFRAYIAFQNTKSKDCYLLLREFLSNGEMVNEMTIPRFQGRTFHQIKLLYLPENTLFMVGSYAFHCKDEAKGLAFGTLRLNESPRLQYMPFVDFKHFYDYLSKRQQERLYKKAKGKLKQKDNPQQHKLLLQKLIATSSHIYLLADVYRPNYRNVSNSSLSVNISGRALISTFDYLHSHLFVFDRNGRYIEDYIMELDTEHSRSNELKPMLRFVPTAKGFALLHLHKNGIHVKLMENDSLVFEEKKVAYRKTYATEEGQKISPLNPEAFFWYDDYFLLWFSYQEPIQFSDRPTFYLMKLKVAPPPKADEAN</sequence>
<organism evidence="1 2">
    <name type="scientific">Thermonema lapsum</name>
    <dbReference type="NCBI Taxonomy" id="28195"/>
    <lineage>
        <taxon>Bacteria</taxon>
        <taxon>Pseudomonadati</taxon>
        <taxon>Bacteroidota</taxon>
        <taxon>Cytophagia</taxon>
        <taxon>Cytophagales</taxon>
        <taxon>Thermonemataceae</taxon>
        <taxon>Thermonema</taxon>
    </lineage>
</organism>
<evidence type="ECO:0000313" key="1">
    <source>
        <dbReference type="EMBL" id="NIK73445.1"/>
    </source>
</evidence>
<dbReference type="RefSeq" id="WP_166918684.1">
    <property type="nucleotide sequence ID" value="NZ_JAASRN010000001.1"/>
</dbReference>
<proteinExistence type="predicted"/>
<reference evidence="1 2" key="1">
    <citation type="submission" date="2020-03" db="EMBL/GenBank/DDBJ databases">
        <title>Genomic Encyclopedia of Type Strains, Phase IV (KMG-IV): sequencing the most valuable type-strain genomes for metagenomic binning, comparative biology and taxonomic classification.</title>
        <authorList>
            <person name="Goeker M."/>
        </authorList>
    </citation>
    <scope>NUCLEOTIDE SEQUENCE [LARGE SCALE GENOMIC DNA]</scope>
    <source>
        <strain evidence="1 2">DSM 5718</strain>
    </source>
</reference>
<comment type="caution">
    <text evidence="1">The sequence shown here is derived from an EMBL/GenBank/DDBJ whole genome shotgun (WGS) entry which is preliminary data.</text>
</comment>
<dbReference type="Proteomes" id="UP000537126">
    <property type="component" value="Unassembled WGS sequence"/>
</dbReference>
<accession>A0A846MPR5</accession>
<evidence type="ECO:0000313" key="2">
    <source>
        <dbReference type="Proteomes" id="UP000537126"/>
    </source>
</evidence>
<dbReference type="EMBL" id="JAASRN010000001">
    <property type="protein sequence ID" value="NIK73445.1"/>
    <property type="molecule type" value="Genomic_DNA"/>
</dbReference>
<keyword evidence="2" id="KW-1185">Reference proteome</keyword>
<protein>
    <submittedName>
        <fullName evidence="1">Uncharacterized protein</fullName>
    </submittedName>
</protein>
<dbReference type="AlphaFoldDB" id="A0A846MPR5"/>
<gene>
    <name evidence="1" type="ORF">FHS56_000931</name>
</gene>
<name>A0A846MPR5_9BACT</name>